<protein>
    <submittedName>
        <fullName evidence="3">Immunoglobulin A1 protease autotransporter</fullName>
    </submittedName>
</protein>
<keyword evidence="2" id="KW-0472">Membrane</keyword>
<evidence type="ECO:0000256" key="1">
    <source>
        <dbReference type="SAM" id="MobiDB-lite"/>
    </source>
</evidence>
<dbReference type="Gene3D" id="1.20.140.150">
    <property type="match status" value="1"/>
</dbReference>
<organism evidence="3 4">
    <name type="scientific">Frankliniella fusca</name>
    <dbReference type="NCBI Taxonomy" id="407009"/>
    <lineage>
        <taxon>Eukaryota</taxon>
        <taxon>Metazoa</taxon>
        <taxon>Ecdysozoa</taxon>
        <taxon>Arthropoda</taxon>
        <taxon>Hexapoda</taxon>
        <taxon>Insecta</taxon>
        <taxon>Pterygota</taxon>
        <taxon>Neoptera</taxon>
        <taxon>Paraneoptera</taxon>
        <taxon>Thysanoptera</taxon>
        <taxon>Terebrantia</taxon>
        <taxon>Thripoidea</taxon>
        <taxon>Thripidae</taxon>
        <taxon>Frankliniella</taxon>
    </lineage>
</organism>
<feature type="compositionally biased region" description="Low complexity" evidence="1">
    <location>
        <begin position="346"/>
        <end position="358"/>
    </location>
</feature>
<evidence type="ECO:0000313" key="3">
    <source>
        <dbReference type="EMBL" id="KAK3919427.1"/>
    </source>
</evidence>
<dbReference type="GO" id="GO:0008233">
    <property type="term" value="F:peptidase activity"/>
    <property type="evidence" value="ECO:0007669"/>
    <property type="project" value="UniProtKB-KW"/>
</dbReference>
<feature type="transmembrane region" description="Helical" evidence="2">
    <location>
        <begin position="279"/>
        <end position="302"/>
    </location>
</feature>
<comment type="caution">
    <text evidence="3">The sequence shown here is derived from an EMBL/GenBank/DDBJ whole genome shotgun (WGS) entry which is preliminary data.</text>
</comment>
<reference evidence="3" key="1">
    <citation type="submission" date="2021-07" db="EMBL/GenBank/DDBJ databases">
        <authorList>
            <person name="Catto M.A."/>
            <person name="Jacobson A."/>
            <person name="Kennedy G."/>
            <person name="Labadie P."/>
            <person name="Hunt B.G."/>
            <person name="Srinivasan R."/>
        </authorList>
    </citation>
    <scope>NUCLEOTIDE SEQUENCE</scope>
    <source>
        <strain evidence="3">PL_HMW_Pooled</strain>
        <tissue evidence="3">Head</tissue>
    </source>
</reference>
<keyword evidence="2" id="KW-1133">Transmembrane helix</keyword>
<dbReference type="GO" id="GO:0006508">
    <property type="term" value="P:proteolysis"/>
    <property type="evidence" value="ECO:0007669"/>
    <property type="project" value="UniProtKB-KW"/>
</dbReference>
<keyword evidence="2" id="KW-0812">Transmembrane</keyword>
<feature type="compositionally biased region" description="Polar residues" evidence="1">
    <location>
        <begin position="363"/>
        <end position="380"/>
    </location>
</feature>
<feature type="compositionally biased region" description="Low complexity" evidence="1">
    <location>
        <begin position="445"/>
        <end position="458"/>
    </location>
</feature>
<feature type="region of interest" description="Disordered" evidence="1">
    <location>
        <begin position="333"/>
        <end position="383"/>
    </location>
</feature>
<dbReference type="AlphaFoldDB" id="A0AAE1HDN0"/>
<feature type="transmembrane region" description="Helical" evidence="2">
    <location>
        <begin position="208"/>
        <end position="228"/>
    </location>
</feature>
<keyword evidence="3" id="KW-0378">Hydrolase</keyword>
<keyword evidence="3" id="KW-0645">Protease</keyword>
<evidence type="ECO:0000256" key="2">
    <source>
        <dbReference type="SAM" id="Phobius"/>
    </source>
</evidence>
<dbReference type="EMBL" id="JAHWGI010000979">
    <property type="protein sequence ID" value="KAK3919427.1"/>
    <property type="molecule type" value="Genomic_DNA"/>
</dbReference>
<gene>
    <name evidence="3" type="ORF">KUF71_008554</name>
</gene>
<evidence type="ECO:0000313" key="4">
    <source>
        <dbReference type="Proteomes" id="UP001219518"/>
    </source>
</evidence>
<dbReference type="Proteomes" id="UP001219518">
    <property type="component" value="Unassembled WGS sequence"/>
</dbReference>
<reference evidence="3" key="2">
    <citation type="journal article" date="2023" name="BMC Genomics">
        <title>Pest status, molecular evolution, and epigenetic factors derived from the genome assembly of Frankliniella fusca, a thysanopteran phytovirus vector.</title>
        <authorList>
            <person name="Catto M.A."/>
            <person name="Labadie P.E."/>
            <person name="Jacobson A.L."/>
            <person name="Kennedy G.G."/>
            <person name="Srinivasan R."/>
            <person name="Hunt B.G."/>
        </authorList>
    </citation>
    <scope>NUCLEOTIDE SEQUENCE</scope>
    <source>
        <strain evidence="3">PL_HMW_Pooled</strain>
    </source>
</reference>
<name>A0AAE1HDN0_9NEOP</name>
<accession>A0AAE1HDN0</accession>
<keyword evidence="4" id="KW-1185">Reference proteome</keyword>
<feature type="transmembrane region" description="Helical" evidence="2">
    <location>
        <begin position="240"/>
        <end position="259"/>
    </location>
</feature>
<sequence length="491" mass="53766">MLLIGKAPVSTTKRPRAQPCKWMGLRGRKRKRCRQFITNRFKFGLAARRRVAAPPRLDLSQAQDGAAAAAASPSSAVLPTAPTLELTSPGTPLDYEWLKNDFDDQVSHADDDPASPDPVDDEVILEPVDPEQEKVLHMVEEEVLERIHDGVDDNLTVNQTLAEVLDETIQEISDVSFRDCRVRELSESDYQVQGLGIEWQMLSYMRTLLTFSVVSILLLVLGFLSALYTFKEPRYTFKRLSAGIQFISFCGLLVVIQVFRKAAEYEQLTQLSGVPLNMGYSQVLAWLSLAGQVLSSFFFLLYSRKKKRNKAPNEEVAMADEPTIIGRQNGENALRVEEPPDPPDPGGSSSSAPDTSASCATVADQSSPDTSGSTEASLLSGSEEHDALAEAGADIVMPEMFRKVQINSEKHREIQSLEKISKILVSTKSTPDAKMSRRSRPRTVPASQQPSANSISSSDVTKKDAAEGCSLCSVTIPPTSLSDQLGPHLGL</sequence>
<proteinExistence type="predicted"/>
<feature type="region of interest" description="Disordered" evidence="1">
    <location>
        <begin position="425"/>
        <end position="461"/>
    </location>
</feature>